<organism evidence="2 3">
    <name type="scientific">Synaphobranchus kaupii</name>
    <name type="common">Kaup's arrowtooth eel</name>
    <dbReference type="NCBI Taxonomy" id="118154"/>
    <lineage>
        <taxon>Eukaryota</taxon>
        <taxon>Metazoa</taxon>
        <taxon>Chordata</taxon>
        <taxon>Craniata</taxon>
        <taxon>Vertebrata</taxon>
        <taxon>Euteleostomi</taxon>
        <taxon>Actinopterygii</taxon>
        <taxon>Neopterygii</taxon>
        <taxon>Teleostei</taxon>
        <taxon>Anguilliformes</taxon>
        <taxon>Synaphobranchidae</taxon>
        <taxon>Synaphobranchus</taxon>
    </lineage>
</organism>
<feature type="compositionally biased region" description="Basic and acidic residues" evidence="1">
    <location>
        <begin position="71"/>
        <end position="147"/>
    </location>
</feature>
<protein>
    <submittedName>
        <fullName evidence="2">Uncharacterized protein</fullName>
    </submittedName>
</protein>
<evidence type="ECO:0000256" key="1">
    <source>
        <dbReference type="SAM" id="MobiDB-lite"/>
    </source>
</evidence>
<accession>A0A9Q1G5Y2</accession>
<feature type="compositionally biased region" description="Basic and acidic residues" evidence="1">
    <location>
        <begin position="405"/>
        <end position="434"/>
    </location>
</feature>
<dbReference type="OrthoDB" id="8917067at2759"/>
<name>A0A9Q1G5Y2_SYNKA</name>
<feature type="region of interest" description="Disordered" evidence="1">
    <location>
        <begin position="310"/>
        <end position="329"/>
    </location>
</feature>
<keyword evidence="3" id="KW-1185">Reference proteome</keyword>
<feature type="compositionally biased region" description="Low complexity" evidence="1">
    <location>
        <begin position="55"/>
        <end position="70"/>
    </location>
</feature>
<gene>
    <name evidence="2" type="ORF">SKAU_G00059300</name>
</gene>
<feature type="region of interest" description="Disordered" evidence="1">
    <location>
        <begin position="335"/>
        <end position="434"/>
    </location>
</feature>
<dbReference type="Proteomes" id="UP001152622">
    <property type="component" value="Chromosome 2"/>
</dbReference>
<feature type="non-terminal residue" evidence="2">
    <location>
        <position position="1"/>
    </location>
</feature>
<dbReference type="EMBL" id="JAINUF010000002">
    <property type="protein sequence ID" value="KAJ8375350.1"/>
    <property type="molecule type" value="Genomic_DNA"/>
</dbReference>
<proteinExistence type="predicted"/>
<comment type="caution">
    <text evidence="2">The sequence shown here is derived from an EMBL/GenBank/DDBJ whole genome shotgun (WGS) entry which is preliminary data.</text>
</comment>
<feature type="compositionally biased region" description="Acidic residues" evidence="1">
    <location>
        <begin position="148"/>
        <end position="158"/>
    </location>
</feature>
<dbReference type="AlphaFoldDB" id="A0A9Q1G5Y2"/>
<reference evidence="2" key="1">
    <citation type="journal article" date="2023" name="Science">
        <title>Genome structures resolve the early diversification of teleost fishes.</title>
        <authorList>
            <person name="Parey E."/>
            <person name="Louis A."/>
            <person name="Montfort J."/>
            <person name="Bouchez O."/>
            <person name="Roques C."/>
            <person name="Iampietro C."/>
            <person name="Lluch J."/>
            <person name="Castinel A."/>
            <person name="Donnadieu C."/>
            <person name="Desvignes T."/>
            <person name="Floi Bucao C."/>
            <person name="Jouanno E."/>
            <person name="Wen M."/>
            <person name="Mejri S."/>
            <person name="Dirks R."/>
            <person name="Jansen H."/>
            <person name="Henkel C."/>
            <person name="Chen W.J."/>
            <person name="Zahm M."/>
            <person name="Cabau C."/>
            <person name="Klopp C."/>
            <person name="Thompson A.W."/>
            <person name="Robinson-Rechavi M."/>
            <person name="Braasch I."/>
            <person name="Lecointre G."/>
            <person name="Bobe J."/>
            <person name="Postlethwait J.H."/>
            <person name="Berthelot C."/>
            <person name="Roest Crollius H."/>
            <person name="Guiguen Y."/>
        </authorList>
    </citation>
    <scope>NUCLEOTIDE SEQUENCE</scope>
    <source>
        <strain evidence="2">WJC10195</strain>
    </source>
</reference>
<feature type="compositionally biased region" description="Basic and acidic residues" evidence="1">
    <location>
        <begin position="26"/>
        <end position="54"/>
    </location>
</feature>
<sequence length="882" mass="99427">EDELIENISETPDKNVDLQKIVTEDTVKTVEDKGATEENGEAEKEDMAEKDTKSTNENTGANEENNVANHEVQKDDIERNQEEMAKGEKNEITDKTGETEAKRKDTELKEQNETEYENKDNIKREDTETSQRTEEKLEENEAVRKDVEDEAEADTDTESTEKYKEQEIAGNEGSKVQCQGNKQNVQLNTEQEAKFLVVKGNRTENVSTVDGENECIASVEDKQVSGQVEVGKTNAKDEEMEECLQTGIVSAEGEYKVAEASKDAMAKLDKGEREPKSFETGSKIDMTAADVHSKAEEAVRGFEDVRSLIEEKGSKSNSPELQIDIKACNGIKTKTVADELGNETRNSVTEEREGKKEDEHEGKEMEPALPGERKLEEREKQKSEAHEQQLTVKQEESEVSVSVEKVTEMTMEKPEDRIEEVKDDNRENKIFDTKEAGASGMLGLEDTEIQSNLMVKELAWDHKSITSHSDCNTDTDIVHSNIAERKKEESVAEVEHCKDGEENEYSEGLFDGTKERTETCEAAGEKVVNTSADRGDTIVEDVVQEDEVEADEIKKEFKAEEITFGEVAEVSAALKSKELLPAEKVMDLEHMPHMETRMNKEEMNTEDDMVFSPETMVKEDEGDLVTSWVNKHQASRCFQTFIEPLDELKGFSSDEVKESEAAHTTELSKYECTEKRLHATEKNAEIDTPALVQDAPSKEIVFSYDENTKERVTSASDTRLEKLEPKRDQKELILEQQNLKECITRSNVSEDEVSEQKQEEHTTDEEMMALECIPKSEDNCRLQIIAIGKNGEDIERPPYDSKENDINSRECGDTEENAQMNEGHDPIIDMTNSTEYKRKGGTEGSIKLTVTRERLSTQLFPTEDPGLSTLTAHTETITSNIE</sequence>
<feature type="compositionally biased region" description="Basic and acidic residues" evidence="1">
    <location>
        <begin position="348"/>
        <end position="387"/>
    </location>
</feature>
<evidence type="ECO:0000313" key="3">
    <source>
        <dbReference type="Proteomes" id="UP001152622"/>
    </source>
</evidence>
<feature type="region of interest" description="Disordered" evidence="1">
    <location>
        <begin position="26"/>
        <end position="177"/>
    </location>
</feature>
<feature type="compositionally biased region" description="Basic and acidic residues" evidence="1">
    <location>
        <begin position="11"/>
        <end position="20"/>
    </location>
</feature>
<feature type="region of interest" description="Disordered" evidence="1">
    <location>
        <begin position="1"/>
        <end position="20"/>
    </location>
</feature>
<evidence type="ECO:0000313" key="2">
    <source>
        <dbReference type="EMBL" id="KAJ8375350.1"/>
    </source>
</evidence>